<name>A0A6N2KRP6_SALVM</name>
<sequence length="83" mass="9657">MSFTNFGHKLPIKALILGSRSSSIYGRITEVEVKEIIMLSASANKLSRLQQQSEEYAALIMEELDPERFGYIEKHFFYRKTRI</sequence>
<gene>
    <name evidence="1" type="ORF">SVIM_LOCUS122819</name>
    <name evidence="2" type="ORF">SVIM_LOCUS319845</name>
</gene>
<dbReference type="EMBL" id="CAADRP010001707">
    <property type="protein sequence ID" value="VFU48632.1"/>
    <property type="molecule type" value="Genomic_DNA"/>
</dbReference>
<proteinExistence type="predicted"/>
<dbReference type="AlphaFoldDB" id="A0A6N2KRP6"/>
<evidence type="ECO:0000313" key="2">
    <source>
        <dbReference type="EMBL" id="VFU48632.1"/>
    </source>
</evidence>
<protein>
    <submittedName>
        <fullName evidence="1">Uncharacterized protein</fullName>
    </submittedName>
</protein>
<reference evidence="1" key="1">
    <citation type="submission" date="2019-03" db="EMBL/GenBank/DDBJ databases">
        <authorList>
            <person name="Mank J."/>
            <person name="Almeida P."/>
        </authorList>
    </citation>
    <scope>NUCLEOTIDE SEQUENCE</scope>
    <source>
        <strain evidence="1">78183</strain>
    </source>
</reference>
<accession>A0A6N2KRP6</accession>
<dbReference type="EMBL" id="CAADRP010000668">
    <property type="protein sequence ID" value="VFU30702.1"/>
    <property type="molecule type" value="Genomic_DNA"/>
</dbReference>
<evidence type="ECO:0000313" key="1">
    <source>
        <dbReference type="EMBL" id="VFU30702.1"/>
    </source>
</evidence>
<organism evidence="1">
    <name type="scientific">Salix viminalis</name>
    <name type="common">Common osier</name>
    <name type="synonym">Basket willow</name>
    <dbReference type="NCBI Taxonomy" id="40686"/>
    <lineage>
        <taxon>Eukaryota</taxon>
        <taxon>Viridiplantae</taxon>
        <taxon>Streptophyta</taxon>
        <taxon>Embryophyta</taxon>
        <taxon>Tracheophyta</taxon>
        <taxon>Spermatophyta</taxon>
        <taxon>Magnoliopsida</taxon>
        <taxon>eudicotyledons</taxon>
        <taxon>Gunneridae</taxon>
        <taxon>Pentapetalae</taxon>
        <taxon>rosids</taxon>
        <taxon>fabids</taxon>
        <taxon>Malpighiales</taxon>
        <taxon>Salicaceae</taxon>
        <taxon>Saliceae</taxon>
        <taxon>Salix</taxon>
    </lineage>
</organism>